<reference evidence="1" key="1">
    <citation type="submission" date="2019-10" db="EMBL/GenBank/DDBJ databases">
        <authorList>
            <consortium name="Genoscope - CEA"/>
            <person name="William W."/>
        </authorList>
    </citation>
    <scope>NUCLEOTIDE SEQUENCE [LARGE SCALE GENOMIC DNA]</scope>
    <source>
        <strain evidence="1">BBR_PRJEB10994</strain>
    </source>
</reference>
<evidence type="ECO:0008006" key="3">
    <source>
        <dbReference type="Google" id="ProtNLM"/>
    </source>
</evidence>
<accession>A0A7Z9E0Q6</accession>
<keyword evidence="2" id="KW-1185">Reference proteome</keyword>
<proteinExistence type="predicted"/>
<evidence type="ECO:0000313" key="1">
    <source>
        <dbReference type="EMBL" id="VXD21967.1"/>
    </source>
</evidence>
<gene>
    <name evidence="1" type="ORF">PL9631_600046</name>
</gene>
<dbReference type="InterPro" id="IPR025145">
    <property type="entry name" value="DUF4087"/>
</dbReference>
<comment type="caution">
    <text evidence="1">The sequence shown here is derived from an EMBL/GenBank/DDBJ whole genome shotgun (WGS) entry which is preliminary data.</text>
</comment>
<protein>
    <recommendedName>
        <fullName evidence="3">DUF4087 domain-containing protein</fullName>
    </recommendedName>
</protein>
<dbReference type="EMBL" id="CZCS02000202">
    <property type="protein sequence ID" value="VXD21967.1"/>
    <property type="molecule type" value="Genomic_DNA"/>
</dbReference>
<sequence length="128" mass="14330">MLVKRNQTMKKNLLLPVVVSSLFTVILPANALETRCGWLINPTPANWYLKDTDGTWTLSVQGGYQASGMENIPDLDRTEYVKTNGNYGYACACLDVDTDSNQMRITRVQNTEQLPLSTCEQDANLPAW</sequence>
<dbReference type="Proteomes" id="UP000182190">
    <property type="component" value="Unassembled WGS sequence"/>
</dbReference>
<organism evidence="1 2">
    <name type="scientific">Planktothrix paucivesiculata PCC 9631</name>
    <dbReference type="NCBI Taxonomy" id="671071"/>
    <lineage>
        <taxon>Bacteria</taxon>
        <taxon>Bacillati</taxon>
        <taxon>Cyanobacteriota</taxon>
        <taxon>Cyanophyceae</taxon>
        <taxon>Oscillatoriophycideae</taxon>
        <taxon>Oscillatoriales</taxon>
        <taxon>Microcoleaceae</taxon>
        <taxon>Planktothrix</taxon>
    </lineage>
</organism>
<dbReference type="AlphaFoldDB" id="A0A7Z9E0Q6"/>
<dbReference type="Pfam" id="PF13316">
    <property type="entry name" value="DUF4087"/>
    <property type="match status" value="1"/>
</dbReference>
<name>A0A7Z9E0Q6_9CYAN</name>
<evidence type="ECO:0000313" key="2">
    <source>
        <dbReference type="Proteomes" id="UP000182190"/>
    </source>
</evidence>